<evidence type="ECO:0000256" key="4">
    <source>
        <dbReference type="ARBA" id="ARBA00022777"/>
    </source>
</evidence>
<dbReference type="AlphaFoldDB" id="A0A2N0R812"/>
<evidence type="ECO:0000256" key="3">
    <source>
        <dbReference type="ARBA" id="ARBA00022741"/>
    </source>
</evidence>
<evidence type="ECO:0000256" key="9">
    <source>
        <dbReference type="PROSITE-ProRule" id="PRU10141"/>
    </source>
</evidence>
<dbReference type="VEuPathDB" id="FungiDB:FUN_020599"/>
<protein>
    <recommendedName>
        <fullName evidence="11">Aurora kinase</fullName>
        <ecNumber evidence="11">2.7.11.1</ecNumber>
    </recommendedName>
</protein>
<feature type="binding site" evidence="7">
    <location>
        <position position="172"/>
    </location>
    <ligand>
        <name>ATP</name>
        <dbReference type="ChEBI" id="CHEBI:30616"/>
    </ligand>
</feature>
<evidence type="ECO:0000259" key="12">
    <source>
        <dbReference type="PROSITE" id="PS50011"/>
    </source>
</evidence>
<organism evidence="14 15">
    <name type="scientific">Rhizophagus irregularis</name>
    <dbReference type="NCBI Taxonomy" id="588596"/>
    <lineage>
        <taxon>Eukaryota</taxon>
        <taxon>Fungi</taxon>
        <taxon>Fungi incertae sedis</taxon>
        <taxon>Mucoromycota</taxon>
        <taxon>Glomeromycotina</taxon>
        <taxon>Glomeromycetes</taxon>
        <taxon>Glomerales</taxon>
        <taxon>Glomeraceae</taxon>
        <taxon>Rhizophagus</taxon>
    </lineage>
</organism>
<dbReference type="InterPro" id="IPR000719">
    <property type="entry name" value="Prot_kinase_dom"/>
</dbReference>
<feature type="binding site" evidence="7 9">
    <location>
        <position position="60"/>
    </location>
    <ligand>
        <name>ATP</name>
        <dbReference type="ChEBI" id="CHEBI:30616"/>
    </ligand>
</feature>
<proteinExistence type="inferred from homology"/>
<dbReference type="VEuPathDB" id="FungiDB:RhiirA1_384646"/>
<accession>A0A2N0R812</accession>
<evidence type="ECO:0000313" key="15">
    <source>
        <dbReference type="Proteomes" id="UP000232688"/>
    </source>
</evidence>
<keyword evidence="2 11" id="KW-0808">Transferase</keyword>
<dbReference type="InterPro" id="IPR030616">
    <property type="entry name" value="Aur-like"/>
</dbReference>
<comment type="caution">
    <text evidence="14">The sequence shown here is derived from an EMBL/GenBank/DDBJ whole genome shotgun (WGS) entry which is preliminary data.</text>
</comment>
<evidence type="ECO:0000256" key="6">
    <source>
        <dbReference type="PIRSR" id="PIRSR630616-1"/>
    </source>
</evidence>
<feature type="binding site" evidence="7">
    <location>
        <begin position="109"/>
        <end position="111"/>
    </location>
    <ligand>
        <name>ATP</name>
        <dbReference type="ChEBI" id="CHEBI:30616"/>
    </ligand>
</feature>
<name>A0A2N0R812_9GLOM</name>
<dbReference type="InterPro" id="IPR008271">
    <property type="entry name" value="Ser/Thr_kinase_AS"/>
</dbReference>
<dbReference type="SMR" id="A0A2N0R812"/>
<evidence type="ECO:0000256" key="7">
    <source>
        <dbReference type="PIRSR" id="PIRSR630616-2"/>
    </source>
</evidence>
<dbReference type="GO" id="GO:0005524">
    <property type="term" value="F:ATP binding"/>
    <property type="evidence" value="ECO:0007669"/>
    <property type="project" value="UniProtKB-UniRule"/>
</dbReference>
<evidence type="ECO:0000313" key="14">
    <source>
        <dbReference type="EMBL" id="PKC59431.1"/>
    </source>
</evidence>
<feature type="cross-link" description="Glycyl lysine isopeptide (Lys-Gly) (interchain with G-Cter in SUMO2)" evidence="8">
    <location>
        <position position="156"/>
    </location>
</feature>
<dbReference type="EMBL" id="LLXH01001330">
    <property type="protein sequence ID" value="PKC59431.1"/>
    <property type="molecule type" value="Genomic_DNA"/>
</dbReference>
<dbReference type="PROSITE" id="PS50011">
    <property type="entry name" value="PROTEIN_KINASE_DOM"/>
    <property type="match status" value="1"/>
</dbReference>
<keyword evidence="5 7" id="KW-0067">ATP-binding</keyword>
<feature type="binding site" evidence="7">
    <location>
        <position position="41"/>
    </location>
    <ligand>
        <name>ATP</name>
        <dbReference type="ChEBI" id="CHEBI:30616"/>
    </ligand>
</feature>
<comment type="similarity">
    <text evidence="11">Belongs to the protein kinase superfamily. Ser/Thr protein kinase family. Aurora subfamily.</text>
</comment>
<dbReference type="Proteomes" id="UP000232722">
    <property type="component" value="Unassembled WGS sequence"/>
</dbReference>
<reference evidence="14 15" key="4">
    <citation type="submission" date="2017-10" db="EMBL/GenBank/DDBJ databases">
        <title>Genome analyses suggest a sexual origin of heterokaryosis in a supposedly ancient asexual fungus.</title>
        <authorList>
            <person name="Corradi N."/>
            <person name="Sedzielewska K."/>
            <person name="Noel J."/>
            <person name="Charron P."/>
            <person name="Farinelli L."/>
            <person name="Marton T."/>
            <person name="Kruger M."/>
            <person name="Pelin A."/>
            <person name="Brachmann A."/>
            <person name="Corradi N."/>
        </authorList>
    </citation>
    <scope>NUCLEOTIDE SEQUENCE [LARGE SCALE GENOMIC DNA]</scope>
    <source>
        <strain evidence="14 15">A1</strain>
    </source>
</reference>
<dbReference type="GO" id="GO:0004674">
    <property type="term" value="F:protein serine/threonine kinase activity"/>
    <property type="evidence" value="ECO:0007669"/>
    <property type="project" value="UniProtKB-KW"/>
</dbReference>
<evidence type="ECO:0000256" key="1">
    <source>
        <dbReference type="ARBA" id="ARBA00022527"/>
    </source>
</evidence>
<dbReference type="CDD" id="cd14007">
    <property type="entry name" value="STKc_Aurora"/>
    <property type="match status" value="1"/>
</dbReference>
<dbReference type="FunFam" id="3.30.200.20:FF:000042">
    <property type="entry name" value="Aurora kinase A"/>
    <property type="match status" value="1"/>
</dbReference>
<dbReference type="InterPro" id="IPR011009">
    <property type="entry name" value="Kinase-like_dom_sf"/>
</dbReference>
<feature type="domain" description="Protein kinase" evidence="12">
    <location>
        <begin position="31"/>
        <end position="310"/>
    </location>
</feature>
<reference evidence="13 16" key="2">
    <citation type="submission" date="2017-09" db="EMBL/GenBank/DDBJ databases">
        <title>Extensive intraspecific genome diversity in a model arbuscular mycorrhizal fungus.</title>
        <authorList>
            <person name="Chen E.C."/>
            <person name="Morin E."/>
            <person name="Beaudet D."/>
            <person name="Noel J."/>
            <person name="Ndikumana S."/>
            <person name="Charron P."/>
            <person name="St-Onge C."/>
            <person name="Giorgi J."/>
            <person name="Grigoriev I.V."/>
            <person name="Roux C."/>
            <person name="Martin F.M."/>
            <person name="Corradi N."/>
        </authorList>
    </citation>
    <scope>NUCLEOTIDE SEQUENCE [LARGE SCALE GENOMIC DNA]</scope>
    <source>
        <strain evidence="13 16">A5</strain>
    </source>
</reference>
<evidence type="ECO:0000256" key="10">
    <source>
        <dbReference type="RuleBase" id="RU000304"/>
    </source>
</evidence>
<sequence>MDTSKDEYNKENRALLLTKQPDFHILSMKDFKVGHEIGKGKYGRVHLATNKSSGYIVALKILLKQELKHDKLLRQLEREVEIQGNLNHPNILKLYGYFQDEKRVVMILEWASLGTLYAQLKRQMRFVEKQASRYIAQIAKSLKYVHERHIVHRDLKPENLLIDKQGVLKLADFGWATYVQDFTKQVKLNISLKTNGYNTHNTHYSHFKYSSSLKTICGTLDYLAPEMVKRQSYNEKVDVWALGIICYELLVGVPPFESIGFPLTIQRIVLDEVMIPDYVSKEARDIIIMLLQKDPINRPSMEQVLNHPWIRMYNKSSPQNSTQTKLTKTIITNINYNNC</sequence>
<reference evidence="14 15" key="3">
    <citation type="submission" date="2017-10" db="EMBL/GenBank/DDBJ databases">
        <title>Extensive intraspecific genome diversity in a model arbuscular mycorrhizal fungus.</title>
        <authorList>
            <person name="Chen E.C.H."/>
            <person name="Morin E."/>
            <person name="Baudet D."/>
            <person name="Noel J."/>
            <person name="Ndikumana S."/>
            <person name="Charron P."/>
            <person name="St-Onge C."/>
            <person name="Giorgi J."/>
            <person name="Grigoriev I.V."/>
            <person name="Roux C."/>
            <person name="Martin F.M."/>
            <person name="Corradi N."/>
        </authorList>
    </citation>
    <scope>NUCLEOTIDE SEQUENCE [LARGE SCALE GENOMIC DNA]</scope>
    <source>
        <strain evidence="14 15">A1</strain>
    </source>
</reference>
<dbReference type="Gene3D" id="1.10.510.10">
    <property type="entry name" value="Transferase(Phosphotransferase) domain 1"/>
    <property type="match status" value="1"/>
</dbReference>
<feature type="binding site" evidence="7">
    <location>
        <begin position="158"/>
        <end position="159"/>
    </location>
    <ligand>
        <name>ATP</name>
        <dbReference type="ChEBI" id="CHEBI:30616"/>
    </ligand>
</feature>
<dbReference type="SMART" id="SM00220">
    <property type="entry name" value="S_TKc"/>
    <property type="match status" value="1"/>
</dbReference>
<dbReference type="PROSITE" id="PS00108">
    <property type="entry name" value="PROTEIN_KINASE_ST"/>
    <property type="match status" value="1"/>
</dbReference>
<evidence type="ECO:0000313" key="16">
    <source>
        <dbReference type="Proteomes" id="UP000232722"/>
    </source>
</evidence>
<feature type="active site" description="Proton acceptor" evidence="6">
    <location>
        <position position="154"/>
    </location>
</feature>
<dbReference type="InterPro" id="IPR017441">
    <property type="entry name" value="Protein_kinase_ATP_BS"/>
</dbReference>
<comment type="catalytic activity">
    <reaction evidence="11">
        <text>L-threonyl-[protein] + ATP = O-phospho-L-threonyl-[protein] + ADP + H(+)</text>
        <dbReference type="Rhea" id="RHEA:46608"/>
        <dbReference type="Rhea" id="RHEA-COMP:11060"/>
        <dbReference type="Rhea" id="RHEA-COMP:11605"/>
        <dbReference type="ChEBI" id="CHEBI:15378"/>
        <dbReference type="ChEBI" id="CHEBI:30013"/>
        <dbReference type="ChEBI" id="CHEBI:30616"/>
        <dbReference type="ChEBI" id="CHEBI:61977"/>
        <dbReference type="ChEBI" id="CHEBI:456216"/>
        <dbReference type="EC" id="2.7.11.1"/>
    </reaction>
</comment>
<dbReference type="Proteomes" id="UP000232688">
    <property type="component" value="Unassembled WGS sequence"/>
</dbReference>
<evidence type="ECO:0000313" key="13">
    <source>
        <dbReference type="EMBL" id="PKC02523.1"/>
    </source>
</evidence>
<dbReference type="EMBL" id="LLXJ01001369">
    <property type="protein sequence ID" value="PKC02523.1"/>
    <property type="molecule type" value="Genomic_DNA"/>
</dbReference>
<evidence type="ECO:0000256" key="11">
    <source>
        <dbReference type="RuleBase" id="RU367134"/>
    </source>
</evidence>
<gene>
    <name evidence="14" type="ORF">RhiirA1_384646</name>
    <name evidence="13" type="ORF">RhiirA5_277829</name>
</gene>
<dbReference type="EC" id="2.7.11.1" evidence="11"/>
<dbReference type="PROSITE" id="PS00107">
    <property type="entry name" value="PROTEIN_KINASE_ATP"/>
    <property type="match status" value="1"/>
</dbReference>
<keyword evidence="4 11" id="KW-0418">Kinase</keyword>
<comment type="catalytic activity">
    <reaction evidence="11">
        <text>L-seryl-[protein] + ATP = O-phospho-L-seryl-[protein] + ADP + H(+)</text>
        <dbReference type="Rhea" id="RHEA:17989"/>
        <dbReference type="Rhea" id="RHEA-COMP:9863"/>
        <dbReference type="Rhea" id="RHEA-COMP:11604"/>
        <dbReference type="ChEBI" id="CHEBI:15378"/>
        <dbReference type="ChEBI" id="CHEBI:29999"/>
        <dbReference type="ChEBI" id="CHEBI:30616"/>
        <dbReference type="ChEBI" id="CHEBI:83421"/>
        <dbReference type="ChEBI" id="CHEBI:456216"/>
        <dbReference type="EC" id="2.7.11.1"/>
    </reaction>
</comment>
<keyword evidence="1 10" id="KW-0723">Serine/threonine-protein kinase</keyword>
<evidence type="ECO:0000256" key="2">
    <source>
        <dbReference type="ARBA" id="ARBA00022679"/>
    </source>
</evidence>
<reference evidence="13 16" key="1">
    <citation type="submission" date="2016-04" db="EMBL/GenBank/DDBJ databases">
        <title>Genome analyses suggest a sexual origin of heterokaryosis in a supposedly ancient asexual fungus.</title>
        <authorList>
            <person name="Ropars J."/>
            <person name="Sedzielewska K."/>
            <person name="Noel J."/>
            <person name="Charron P."/>
            <person name="Farinelli L."/>
            <person name="Marton T."/>
            <person name="Kruger M."/>
            <person name="Pelin A."/>
            <person name="Brachmann A."/>
            <person name="Corradi N."/>
        </authorList>
    </citation>
    <scope>NUCLEOTIDE SEQUENCE [LARGE SCALE GENOMIC DNA]</scope>
    <source>
        <strain evidence="13 16">A5</strain>
    </source>
</reference>
<dbReference type="Pfam" id="PF00069">
    <property type="entry name" value="Pkinase"/>
    <property type="match status" value="1"/>
</dbReference>
<dbReference type="PANTHER" id="PTHR24350">
    <property type="entry name" value="SERINE/THREONINE-PROTEIN KINASE IAL-RELATED"/>
    <property type="match status" value="1"/>
</dbReference>
<keyword evidence="3 7" id="KW-0547">Nucleotide-binding</keyword>
<evidence type="ECO:0000256" key="8">
    <source>
        <dbReference type="PIRSR" id="PIRSR630616-3"/>
    </source>
</evidence>
<dbReference type="VEuPathDB" id="FungiDB:RhiirFUN_000557"/>
<dbReference type="SUPFAM" id="SSF56112">
    <property type="entry name" value="Protein kinase-like (PK-like)"/>
    <property type="match status" value="1"/>
</dbReference>
<evidence type="ECO:0000256" key="5">
    <source>
        <dbReference type="ARBA" id="ARBA00022840"/>
    </source>
</evidence>
<dbReference type="PIRSF" id="PIRSF000654">
    <property type="entry name" value="Integrin-linked_kinase"/>
    <property type="match status" value="1"/>
</dbReference>